<sequence length="162" mass="17181">MVAMSTSARRSAAGILGIPAPDPPCPNSDRLRPSPKESPMSFSPRLALTALVPAVAATTKRVIAAGQAMWRIRRHRREVHELLNYDARALADIGLTQGDLMAALSLPALSDPSRRLVVLAVERRAGRRAQIREQLAARIAGPAPASPLPGRLDAVCRSTAGG</sequence>
<evidence type="ECO:0000259" key="2">
    <source>
        <dbReference type="Pfam" id="PF06568"/>
    </source>
</evidence>
<name>A0A4Q9VQG8_9HYPH</name>
<reference evidence="3 4" key="1">
    <citation type="submission" date="2019-02" db="EMBL/GenBank/DDBJ databases">
        <title>Siculibacillus lacustris gen. nov., sp. nov., a new rosette-forming bacterium isolated from a freshwater crater lake (Lake St. Ana, Romania).</title>
        <authorList>
            <person name="Felfoldi T."/>
            <person name="Marton Z."/>
            <person name="Szabo A."/>
            <person name="Mentes A."/>
            <person name="Boka K."/>
            <person name="Marialigeti K."/>
            <person name="Mathe I."/>
            <person name="Koncz M."/>
            <person name="Schumann P."/>
            <person name="Toth E."/>
        </authorList>
    </citation>
    <scope>NUCLEOTIDE SEQUENCE [LARGE SCALE GENOMIC DNA]</scope>
    <source>
        <strain evidence="3 4">SA-279</strain>
    </source>
</reference>
<feature type="domain" description="YjiS-like" evidence="2">
    <location>
        <begin position="67"/>
        <end position="99"/>
    </location>
</feature>
<dbReference type="EMBL" id="SJFN01000016">
    <property type="protein sequence ID" value="TBW37207.1"/>
    <property type="molecule type" value="Genomic_DNA"/>
</dbReference>
<comment type="caution">
    <text evidence="3">The sequence shown here is derived from an EMBL/GenBank/DDBJ whole genome shotgun (WGS) entry which is preliminary data.</text>
</comment>
<dbReference type="OrthoDB" id="7861975at2"/>
<evidence type="ECO:0000313" key="3">
    <source>
        <dbReference type="EMBL" id="TBW37207.1"/>
    </source>
</evidence>
<feature type="region of interest" description="Disordered" evidence="1">
    <location>
        <begin position="1"/>
        <end position="42"/>
    </location>
</feature>
<dbReference type="AlphaFoldDB" id="A0A4Q9VQG8"/>
<dbReference type="InterPro" id="IPR009506">
    <property type="entry name" value="YjiS-like"/>
</dbReference>
<evidence type="ECO:0000313" key="4">
    <source>
        <dbReference type="Proteomes" id="UP000292781"/>
    </source>
</evidence>
<evidence type="ECO:0000256" key="1">
    <source>
        <dbReference type="SAM" id="MobiDB-lite"/>
    </source>
</evidence>
<dbReference type="Proteomes" id="UP000292781">
    <property type="component" value="Unassembled WGS sequence"/>
</dbReference>
<organism evidence="3 4">
    <name type="scientific">Siculibacillus lacustris</name>
    <dbReference type="NCBI Taxonomy" id="1549641"/>
    <lineage>
        <taxon>Bacteria</taxon>
        <taxon>Pseudomonadati</taxon>
        <taxon>Pseudomonadota</taxon>
        <taxon>Alphaproteobacteria</taxon>
        <taxon>Hyphomicrobiales</taxon>
        <taxon>Ancalomicrobiaceae</taxon>
        <taxon>Siculibacillus</taxon>
    </lineage>
</organism>
<proteinExistence type="predicted"/>
<dbReference type="Pfam" id="PF06568">
    <property type="entry name" value="YjiS-like"/>
    <property type="match status" value="1"/>
</dbReference>
<keyword evidence="4" id="KW-1185">Reference proteome</keyword>
<protein>
    <submittedName>
        <fullName evidence="3">DUF1127 domain-containing protein</fullName>
    </submittedName>
</protein>
<gene>
    <name evidence="3" type="ORF">EYW49_12140</name>
</gene>
<accession>A0A4Q9VQG8</accession>